<evidence type="ECO:0000313" key="1">
    <source>
        <dbReference type="EMBL" id="AMP14833.1"/>
    </source>
</evidence>
<protein>
    <submittedName>
        <fullName evidence="1">Uncharacterized protein</fullName>
    </submittedName>
</protein>
<proteinExistence type="predicted"/>
<organism evidence="1 2">
    <name type="scientific">Collimonas pratensis</name>
    <dbReference type="NCBI Taxonomy" id="279113"/>
    <lineage>
        <taxon>Bacteria</taxon>
        <taxon>Pseudomonadati</taxon>
        <taxon>Pseudomonadota</taxon>
        <taxon>Betaproteobacteria</taxon>
        <taxon>Burkholderiales</taxon>
        <taxon>Oxalobacteraceae</taxon>
        <taxon>Collimonas</taxon>
    </lineage>
</organism>
<reference evidence="1 2" key="1">
    <citation type="submission" date="2015-11" db="EMBL/GenBank/DDBJ databases">
        <title>Exploring the genomic traits of fungus-feeding bacterial genus Collimonas.</title>
        <authorList>
            <person name="Song C."/>
            <person name="Schmidt R."/>
            <person name="de Jager V."/>
            <person name="Krzyzanowska D."/>
            <person name="Jongedijk E."/>
            <person name="Cankar K."/>
            <person name="Beekwilder J."/>
            <person name="van Veen A."/>
            <person name="de Boer W."/>
            <person name="van Veen J.A."/>
            <person name="Garbeva P."/>
        </authorList>
    </citation>
    <scope>NUCLEOTIDE SEQUENCE [LARGE SCALE GENOMIC DNA]</scope>
    <source>
        <strain evidence="1 2">Ter291</strain>
    </source>
</reference>
<keyword evidence="2" id="KW-1185">Reference proteome</keyword>
<name>A0ABN4MAI9_9BURK</name>
<gene>
    <name evidence="1" type="ORF">CPter291_2576</name>
</gene>
<dbReference type="Proteomes" id="UP000074914">
    <property type="component" value="Chromosome"/>
</dbReference>
<dbReference type="EMBL" id="CP013236">
    <property type="protein sequence ID" value="AMP14833.1"/>
    <property type="molecule type" value="Genomic_DNA"/>
</dbReference>
<accession>A0ABN4MAI9</accession>
<sequence>MGMAGLVSGMWEFIKSLPSKIKLLLPILKSSCRQAGHLASAHSFLLGNFLPAVRNAKSLSVSVNAIRRRVP</sequence>
<evidence type="ECO:0000313" key="2">
    <source>
        <dbReference type="Proteomes" id="UP000074914"/>
    </source>
</evidence>